<feature type="binding site" evidence="6">
    <location>
        <position position="144"/>
    </location>
    <ligand>
        <name>Zn(2+)</name>
        <dbReference type="ChEBI" id="CHEBI:29105"/>
    </ligand>
</feature>
<feature type="region of interest" description="Disordered" evidence="7">
    <location>
        <begin position="1"/>
        <end position="34"/>
    </location>
</feature>
<dbReference type="AlphaFoldDB" id="A0AA35RPB9"/>
<dbReference type="GO" id="GO:0046872">
    <property type="term" value="F:metal ion binding"/>
    <property type="evidence" value="ECO:0007669"/>
    <property type="project" value="UniProtKB-KW"/>
</dbReference>
<keyword evidence="3 8" id="KW-0812">Transmembrane</keyword>
<keyword evidence="10" id="KW-1185">Reference proteome</keyword>
<evidence type="ECO:0000256" key="4">
    <source>
        <dbReference type="ARBA" id="ARBA00022989"/>
    </source>
</evidence>
<evidence type="ECO:0000256" key="6">
    <source>
        <dbReference type="PIRSR" id="PIRSR604254-1"/>
    </source>
</evidence>
<sequence length="201" mass="23036">MEDRDAERGLLGSGQEPRQQTIPREMDNHLPGLETSTPCTIAPFGIPLYTYREIPPFLKGNPYITDGYRAHLSPELCAKSTFIWSNETINIWSHLLGLVYFAMLLMDDVFGLLPQNNAQFGDYFTFTILSLCFQICMLCSAGYHMFMCQSELASRRWLGLDLAGVSLGFCGCYFPGSYYAFYCDKVSQHTHYHYWRNATHF</sequence>
<keyword evidence="9" id="KW-0675">Receptor</keyword>
<comment type="caution">
    <text evidence="9">The sequence shown here is derived from an EMBL/GenBank/DDBJ whole genome shotgun (WGS) entry which is preliminary data.</text>
</comment>
<keyword evidence="4 8" id="KW-1133">Transmembrane helix</keyword>
<comment type="similarity">
    <text evidence="2">Belongs to the ADIPOR family.</text>
</comment>
<gene>
    <name evidence="9" type="ORF">GBAR_LOCUS8863</name>
</gene>
<dbReference type="PANTHER" id="PTHR20855">
    <property type="entry name" value="ADIPOR/PROGESTIN RECEPTOR-RELATED"/>
    <property type="match status" value="1"/>
</dbReference>
<organism evidence="9 10">
    <name type="scientific">Geodia barretti</name>
    <name type="common">Barrett's horny sponge</name>
    <dbReference type="NCBI Taxonomy" id="519541"/>
    <lineage>
        <taxon>Eukaryota</taxon>
        <taxon>Metazoa</taxon>
        <taxon>Porifera</taxon>
        <taxon>Demospongiae</taxon>
        <taxon>Heteroscleromorpha</taxon>
        <taxon>Tetractinellida</taxon>
        <taxon>Astrophorina</taxon>
        <taxon>Geodiidae</taxon>
        <taxon>Geodia</taxon>
    </lineage>
</organism>
<evidence type="ECO:0000256" key="1">
    <source>
        <dbReference type="ARBA" id="ARBA00004141"/>
    </source>
</evidence>
<evidence type="ECO:0000256" key="7">
    <source>
        <dbReference type="SAM" id="MobiDB-lite"/>
    </source>
</evidence>
<dbReference type="Pfam" id="PF03006">
    <property type="entry name" value="HlyIII"/>
    <property type="match status" value="1"/>
</dbReference>
<evidence type="ECO:0000313" key="9">
    <source>
        <dbReference type="EMBL" id="CAI8014131.1"/>
    </source>
</evidence>
<evidence type="ECO:0000256" key="3">
    <source>
        <dbReference type="ARBA" id="ARBA00022692"/>
    </source>
</evidence>
<dbReference type="GO" id="GO:0038023">
    <property type="term" value="F:signaling receptor activity"/>
    <property type="evidence" value="ECO:0007669"/>
    <property type="project" value="TreeGrafter"/>
</dbReference>
<dbReference type="EMBL" id="CASHTH010001338">
    <property type="protein sequence ID" value="CAI8014131.1"/>
    <property type="molecule type" value="Genomic_DNA"/>
</dbReference>
<evidence type="ECO:0000256" key="2">
    <source>
        <dbReference type="ARBA" id="ARBA00007018"/>
    </source>
</evidence>
<dbReference type="GO" id="GO:0016020">
    <property type="term" value="C:membrane"/>
    <property type="evidence" value="ECO:0007669"/>
    <property type="project" value="UniProtKB-SubCell"/>
</dbReference>
<dbReference type="InterPro" id="IPR004254">
    <property type="entry name" value="AdipoR/HlyIII-related"/>
</dbReference>
<feature type="transmembrane region" description="Helical" evidence="8">
    <location>
        <begin position="126"/>
        <end position="146"/>
    </location>
</feature>
<evidence type="ECO:0000256" key="8">
    <source>
        <dbReference type="SAM" id="Phobius"/>
    </source>
</evidence>
<keyword evidence="6" id="KW-0862">Zinc</keyword>
<keyword evidence="6" id="KW-0479">Metal-binding</keyword>
<reference evidence="9" key="1">
    <citation type="submission" date="2023-03" db="EMBL/GenBank/DDBJ databases">
        <authorList>
            <person name="Steffen K."/>
            <person name="Cardenas P."/>
        </authorList>
    </citation>
    <scope>NUCLEOTIDE SEQUENCE</scope>
</reference>
<protein>
    <submittedName>
        <fullName evidence="9">Progestin and adipoQ receptor family member 3</fullName>
    </submittedName>
</protein>
<keyword evidence="5 8" id="KW-0472">Membrane</keyword>
<evidence type="ECO:0000256" key="5">
    <source>
        <dbReference type="ARBA" id="ARBA00023136"/>
    </source>
</evidence>
<feature type="transmembrane region" description="Helical" evidence="8">
    <location>
        <begin position="89"/>
        <end position="106"/>
    </location>
</feature>
<dbReference type="PANTHER" id="PTHR20855:SF15">
    <property type="entry name" value="PROGESTIN AND ADIPOQ RECEPTOR FAMILY MEMBER 3"/>
    <property type="match status" value="1"/>
</dbReference>
<accession>A0AA35RPB9</accession>
<comment type="subcellular location">
    <subcellularLocation>
        <location evidence="1">Membrane</location>
        <topology evidence="1">Multi-pass membrane protein</topology>
    </subcellularLocation>
</comment>
<proteinExistence type="inferred from homology"/>
<feature type="transmembrane region" description="Helical" evidence="8">
    <location>
        <begin position="158"/>
        <end position="181"/>
    </location>
</feature>
<evidence type="ECO:0000313" key="10">
    <source>
        <dbReference type="Proteomes" id="UP001174909"/>
    </source>
</evidence>
<dbReference type="Proteomes" id="UP001174909">
    <property type="component" value="Unassembled WGS sequence"/>
</dbReference>
<name>A0AA35RPB9_GEOBA</name>